<dbReference type="InterPro" id="IPR005162">
    <property type="entry name" value="Retrotrans_gag_dom"/>
</dbReference>
<evidence type="ECO:0000313" key="2">
    <source>
        <dbReference type="EMBL" id="RVW58687.1"/>
    </source>
</evidence>
<dbReference type="AlphaFoldDB" id="A0A438FFC8"/>
<sequence>MPKWIRDSGGRLVKCDTPQRGEFEVILNIMEATPEDQHSHQGRQDNLNEFRSMRDRMHPPRMSAPSCIVPPIEQLVIRPYLVPLLPTFHGMESENPYAHIKEFEDAKIWLNSLRPRSIRSWTDLQAEFLKKFFPTHRTNGLKRQISNFSAKENEKFYECWERYMEAINACPHHGFDTWLLVSYFYDGMSSSMKQLLETMCGGDFISENPEEAMDFLSYVADVSRDGMNQLKEKWER</sequence>
<proteinExistence type="predicted"/>
<dbReference type="Proteomes" id="UP000288805">
    <property type="component" value="Unassembled WGS sequence"/>
</dbReference>
<dbReference type="Pfam" id="PF03732">
    <property type="entry name" value="Retrotrans_gag"/>
    <property type="match status" value="1"/>
</dbReference>
<evidence type="ECO:0000313" key="3">
    <source>
        <dbReference type="Proteomes" id="UP000288805"/>
    </source>
</evidence>
<feature type="domain" description="Retrotransposon gag" evidence="1">
    <location>
        <begin position="104"/>
        <end position="189"/>
    </location>
</feature>
<dbReference type="EMBL" id="QGNW01000931">
    <property type="protein sequence ID" value="RVW58687.1"/>
    <property type="molecule type" value="Genomic_DNA"/>
</dbReference>
<protein>
    <recommendedName>
        <fullName evidence="1">Retrotransposon gag domain-containing protein</fullName>
    </recommendedName>
</protein>
<reference evidence="2 3" key="1">
    <citation type="journal article" date="2018" name="PLoS Genet.">
        <title>Population sequencing reveals clonal diversity and ancestral inbreeding in the grapevine cultivar Chardonnay.</title>
        <authorList>
            <person name="Roach M.J."/>
            <person name="Johnson D.L."/>
            <person name="Bohlmann J."/>
            <person name="van Vuuren H.J."/>
            <person name="Jones S.J."/>
            <person name="Pretorius I.S."/>
            <person name="Schmidt S.A."/>
            <person name="Borneman A.R."/>
        </authorList>
    </citation>
    <scope>NUCLEOTIDE SEQUENCE [LARGE SCALE GENOMIC DNA]</scope>
    <source>
        <strain evidence="3">cv. Chardonnay</strain>
        <tissue evidence="2">Leaf</tissue>
    </source>
</reference>
<name>A0A438FFC8_VITVI</name>
<evidence type="ECO:0000259" key="1">
    <source>
        <dbReference type="Pfam" id="PF03732"/>
    </source>
</evidence>
<accession>A0A438FFC8</accession>
<dbReference type="PANTHER" id="PTHR33223">
    <property type="entry name" value="CCHC-TYPE DOMAIN-CONTAINING PROTEIN"/>
    <property type="match status" value="1"/>
</dbReference>
<comment type="caution">
    <text evidence="2">The sequence shown here is derived from an EMBL/GenBank/DDBJ whole genome shotgun (WGS) entry which is preliminary data.</text>
</comment>
<gene>
    <name evidence="2" type="ORF">CK203_113181</name>
</gene>
<dbReference type="PANTHER" id="PTHR33223:SF11">
    <property type="entry name" value="ELEMENT PROTEIN, PUTATIVE-RELATED"/>
    <property type="match status" value="1"/>
</dbReference>
<organism evidence="2 3">
    <name type="scientific">Vitis vinifera</name>
    <name type="common">Grape</name>
    <dbReference type="NCBI Taxonomy" id="29760"/>
    <lineage>
        <taxon>Eukaryota</taxon>
        <taxon>Viridiplantae</taxon>
        <taxon>Streptophyta</taxon>
        <taxon>Embryophyta</taxon>
        <taxon>Tracheophyta</taxon>
        <taxon>Spermatophyta</taxon>
        <taxon>Magnoliopsida</taxon>
        <taxon>eudicotyledons</taxon>
        <taxon>Gunneridae</taxon>
        <taxon>Pentapetalae</taxon>
        <taxon>rosids</taxon>
        <taxon>Vitales</taxon>
        <taxon>Vitaceae</taxon>
        <taxon>Viteae</taxon>
        <taxon>Vitis</taxon>
    </lineage>
</organism>